<dbReference type="EMBL" id="JAEAOA010000358">
    <property type="protein sequence ID" value="KAK3596335.1"/>
    <property type="molecule type" value="Genomic_DNA"/>
</dbReference>
<dbReference type="InterPro" id="IPR042342">
    <property type="entry name" value="TTC22"/>
</dbReference>
<reference evidence="3" key="3">
    <citation type="submission" date="2023-05" db="EMBL/GenBank/DDBJ databases">
        <authorList>
            <person name="Smith C.H."/>
        </authorList>
    </citation>
    <scope>NUCLEOTIDE SEQUENCE</scope>
    <source>
        <strain evidence="3">CHS0354</strain>
        <tissue evidence="3">Mantle</tissue>
    </source>
</reference>
<dbReference type="SMART" id="SM00028">
    <property type="entry name" value="TPR"/>
    <property type="match status" value="2"/>
</dbReference>
<gene>
    <name evidence="3" type="ORF">CHS0354_004893</name>
</gene>
<protein>
    <submittedName>
        <fullName evidence="3">Uncharacterized protein</fullName>
    </submittedName>
</protein>
<feature type="compositionally biased region" description="Basic and acidic residues" evidence="2">
    <location>
        <begin position="367"/>
        <end position="379"/>
    </location>
</feature>
<keyword evidence="1" id="KW-0802">TPR repeat</keyword>
<keyword evidence="4" id="KW-1185">Reference proteome</keyword>
<feature type="region of interest" description="Disordered" evidence="2">
    <location>
        <begin position="367"/>
        <end position="428"/>
    </location>
</feature>
<feature type="repeat" description="TPR" evidence="1">
    <location>
        <begin position="56"/>
        <end position="89"/>
    </location>
</feature>
<proteinExistence type="predicted"/>
<name>A0AAE0SRG8_9BIVA</name>
<reference evidence="3" key="1">
    <citation type="journal article" date="2021" name="Genome Biol. Evol.">
        <title>A High-Quality Reference Genome for a Parasitic Bivalve with Doubly Uniparental Inheritance (Bivalvia: Unionida).</title>
        <authorList>
            <person name="Smith C.H."/>
        </authorList>
    </citation>
    <scope>NUCLEOTIDE SEQUENCE</scope>
    <source>
        <strain evidence="3">CHS0354</strain>
    </source>
</reference>
<dbReference type="PANTHER" id="PTHR16253:SF0">
    <property type="entry name" value="TETRATRICOPEPTIDE REPEAT PROTEIN 22"/>
    <property type="match status" value="1"/>
</dbReference>
<organism evidence="3 4">
    <name type="scientific">Potamilus streckersoni</name>
    <dbReference type="NCBI Taxonomy" id="2493646"/>
    <lineage>
        <taxon>Eukaryota</taxon>
        <taxon>Metazoa</taxon>
        <taxon>Spiralia</taxon>
        <taxon>Lophotrochozoa</taxon>
        <taxon>Mollusca</taxon>
        <taxon>Bivalvia</taxon>
        <taxon>Autobranchia</taxon>
        <taxon>Heteroconchia</taxon>
        <taxon>Palaeoheterodonta</taxon>
        <taxon>Unionida</taxon>
        <taxon>Unionoidea</taxon>
        <taxon>Unionidae</taxon>
        <taxon>Ambleminae</taxon>
        <taxon>Lampsilini</taxon>
        <taxon>Potamilus</taxon>
    </lineage>
</organism>
<feature type="compositionally biased region" description="Polar residues" evidence="2">
    <location>
        <begin position="404"/>
        <end position="421"/>
    </location>
</feature>
<evidence type="ECO:0000313" key="4">
    <source>
        <dbReference type="Proteomes" id="UP001195483"/>
    </source>
</evidence>
<dbReference type="InterPro" id="IPR019734">
    <property type="entry name" value="TPR_rpt"/>
</dbReference>
<evidence type="ECO:0000256" key="1">
    <source>
        <dbReference type="PROSITE-ProRule" id="PRU00339"/>
    </source>
</evidence>
<reference evidence="3" key="2">
    <citation type="journal article" date="2021" name="Genome Biol. Evol.">
        <title>Developing a high-quality reference genome for a parasitic bivalve with doubly uniparental inheritance (Bivalvia: Unionida).</title>
        <authorList>
            <person name="Smith C.H."/>
        </authorList>
    </citation>
    <scope>NUCLEOTIDE SEQUENCE</scope>
    <source>
        <strain evidence="3">CHS0354</strain>
        <tissue evidence="3">Mantle</tissue>
    </source>
</reference>
<dbReference type="Proteomes" id="UP001195483">
    <property type="component" value="Unassembled WGS sequence"/>
</dbReference>
<accession>A0AAE0SRG8</accession>
<dbReference type="SUPFAM" id="SSF48452">
    <property type="entry name" value="TPR-like"/>
    <property type="match status" value="2"/>
</dbReference>
<evidence type="ECO:0000313" key="3">
    <source>
        <dbReference type="EMBL" id="KAK3596335.1"/>
    </source>
</evidence>
<dbReference type="PROSITE" id="PS50005">
    <property type="entry name" value="TPR"/>
    <property type="match status" value="1"/>
</dbReference>
<sequence>MTQAGEKTFKNSMKPYPSHFVLDLKLGSTKDHIKNMVRTLNDTMITTGFYLDAELTRVYNFLSYAHWRLKEFPKAYEYLEKALSKREDDVMALSNQAWMLWKDNKFSDAWRVLEKLNKLKDRKDLIIIAVSEQAFAYYILGPRFYNKSIDTFKEVIKADSLIEIDKTHIYLWKFGLGLILKRQFNMAKAFSFDKLSNYVESINEAVDVLNDVANNANTARCQAQGWVVLGEIAYSVHRLETLSSEDRSRLPKIISESKPDELFAKAISICDDDVYVLERCGKQARYSKDYSKSIELLRRSIEIKGTSFSHHHLAITLKSVLNTEIGKSLRGGWQSSRSADSQRYFQRYDRPPINDKQYQSQYLYRRETRQNRNDDDRGRGNIRIVTGRGRRGKPLLPGQCKSFPVTTSVNQETLSQKTNYPGGQDKKKDQVLHEPIETRQYKVLKFMKAPKRVLPYHDEDKRVEEIFYHLDKAIEYSPSNCSAMYDKGLVLRSLRRLEQAADLFGEIRKNKECSKLLAVSCTEQLALCKLELAEMESKPEIRETLWNDAKELLFSAIEKAADIATQVTHFHPRGTAFPSVREMLVRDVKRQGSHTKSTLKDFAKLYELVGEYGQALSFYTEIWGMKEDDAKDTDIILKMAQNYVKRKDFRDGLLFLDLIEASCTRLADENRKVYFEAYLEGALSALTLRDDKAARSRFRRTVRFCSKRNLLSDDGEEEDCTYDIHIMTSPSSEKYGFRLYKLLTETCGLKVSLNDNQTTENLKYDGIFDGIDDIMKQSRLIIIFLDNTSQKHAQLRYFINMAVETNVDENFGTGLISISLVDTDVPRNVSQFPVFRQQSELNFLKKIEDEPHQWLKNVFCKAAEQTFPSEMTKNETDDSCSD</sequence>
<dbReference type="Gene3D" id="1.25.40.10">
    <property type="entry name" value="Tetratricopeptide repeat domain"/>
    <property type="match status" value="2"/>
</dbReference>
<dbReference type="AlphaFoldDB" id="A0AAE0SRG8"/>
<evidence type="ECO:0000256" key="2">
    <source>
        <dbReference type="SAM" id="MobiDB-lite"/>
    </source>
</evidence>
<dbReference type="InterPro" id="IPR011990">
    <property type="entry name" value="TPR-like_helical_dom_sf"/>
</dbReference>
<comment type="caution">
    <text evidence="3">The sequence shown here is derived from an EMBL/GenBank/DDBJ whole genome shotgun (WGS) entry which is preliminary data.</text>
</comment>
<dbReference type="PANTHER" id="PTHR16253">
    <property type="entry name" value="TETRATRICOPEPTIDE REPEAT PROTEIN 22"/>
    <property type="match status" value="1"/>
</dbReference>